<dbReference type="PANTHER" id="PTHR10642">
    <property type="entry name" value="RIBONUCLEASE H1"/>
    <property type="match status" value="1"/>
</dbReference>
<accession>A0A1W1BAN2</accession>
<dbReference type="SUPFAM" id="SSF53098">
    <property type="entry name" value="Ribonuclease H-like"/>
    <property type="match status" value="1"/>
</dbReference>
<dbReference type="GO" id="GO:0003676">
    <property type="term" value="F:nucleic acid binding"/>
    <property type="evidence" value="ECO:0007669"/>
    <property type="project" value="InterPro"/>
</dbReference>
<reference evidence="9" key="1">
    <citation type="submission" date="2016-10" db="EMBL/GenBank/DDBJ databases">
        <authorList>
            <person name="de Groot N.N."/>
        </authorList>
    </citation>
    <scope>NUCLEOTIDE SEQUENCE</scope>
</reference>
<evidence type="ECO:0000256" key="4">
    <source>
        <dbReference type="ARBA" id="ARBA00022722"/>
    </source>
</evidence>
<dbReference type="InterPro" id="IPR050092">
    <property type="entry name" value="RNase_H"/>
</dbReference>
<evidence type="ECO:0000256" key="3">
    <source>
        <dbReference type="ARBA" id="ARBA00012180"/>
    </source>
</evidence>
<evidence type="ECO:0000313" key="9">
    <source>
        <dbReference type="EMBL" id="SFV50651.1"/>
    </source>
</evidence>
<dbReference type="GO" id="GO:0043137">
    <property type="term" value="P:DNA replication, removal of RNA primer"/>
    <property type="evidence" value="ECO:0007669"/>
    <property type="project" value="TreeGrafter"/>
</dbReference>
<dbReference type="GO" id="GO:0004523">
    <property type="term" value="F:RNA-DNA hybrid ribonuclease activity"/>
    <property type="evidence" value="ECO:0007669"/>
    <property type="project" value="UniProtKB-EC"/>
</dbReference>
<sequence>MKITKEFLKLGVFEYTLNKTQCSILNIPYPLEYNWQELVIDKELSLRDTNIFLFLRGKLAIKAQEQIVKNYNLVADFHKPKREVEVPADFHKPKREIEVPADFHKPKREIPAEVKKIYNIENQLLIIYCDGACKANPGKSGSGIAIYETNGERKPILLYGDYNPKGTNNTAELNALYESLLIASKTREAVIYSDSKYSIDCIKTWAYSWKKKGWKKKSGEIKNLELIKLSHNLYEEIKDKVQIRYVKAHSGDEGNELADRMANVAILNKTKEYKSYEYTSLNGIL</sequence>
<evidence type="ECO:0000256" key="2">
    <source>
        <dbReference type="ARBA" id="ARBA00005300"/>
    </source>
</evidence>
<dbReference type="Pfam" id="PF00075">
    <property type="entry name" value="RNase_H"/>
    <property type="match status" value="1"/>
</dbReference>
<dbReference type="PANTHER" id="PTHR10642:SF26">
    <property type="entry name" value="RIBONUCLEASE H1"/>
    <property type="match status" value="1"/>
</dbReference>
<dbReference type="InterPro" id="IPR036397">
    <property type="entry name" value="RNaseH_sf"/>
</dbReference>
<dbReference type="EC" id="3.1.26.4" evidence="3"/>
<evidence type="ECO:0000256" key="5">
    <source>
        <dbReference type="ARBA" id="ARBA00022723"/>
    </source>
</evidence>
<evidence type="ECO:0000259" key="8">
    <source>
        <dbReference type="PROSITE" id="PS50879"/>
    </source>
</evidence>
<dbReference type="InterPro" id="IPR012337">
    <property type="entry name" value="RNaseH-like_sf"/>
</dbReference>
<keyword evidence="4" id="KW-0540">Nuclease</keyword>
<dbReference type="InterPro" id="IPR002156">
    <property type="entry name" value="RNaseH_domain"/>
</dbReference>
<evidence type="ECO:0000256" key="7">
    <source>
        <dbReference type="ARBA" id="ARBA00022801"/>
    </source>
</evidence>
<dbReference type="AlphaFoldDB" id="A0A1W1BAN2"/>
<dbReference type="PROSITE" id="PS50879">
    <property type="entry name" value="RNASE_H_1"/>
    <property type="match status" value="1"/>
</dbReference>
<evidence type="ECO:0000256" key="6">
    <source>
        <dbReference type="ARBA" id="ARBA00022759"/>
    </source>
</evidence>
<protein>
    <recommendedName>
        <fullName evidence="3">ribonuclease H</fullName>
        <ecNumber evidence="3">3.1.26.4</ecNumber>
    </recommendedName>
</protein>
<dbReference type="Gene3D" id="3.30.420.10">
    <property type="entry name" value="Ribonuclease H-like superfamily/Ribonuclease H"/>
    <property type="match status" value="1"/>
</dbReference>
<dbReference type="EMBL" id="FPHG01000002">
    <property type="protein sequence ID" value="SFV50651.1"/>
    <property type="molecule type" value="Genomic_DNA"/>
</dbReference>
<keyword evidence="5" id="KW-0479">Metal-binding</keyword>
<comment type="catalytic activity">
    <reaction evidence="1">
        <text>Endonucleolytic cleavage to 5'-phosphomonoester.</text>
        <dbReference type="EC" id="3.1.26.4"/>
    </reaction>
</comment>
<gene>
    <name evidence="9" type="ORF">MNB_SV-9-299</name>
</gene>
<name>A0A1W1BAN2_9ZZZZ</name>
<dbReference type="GO" id="GO:0046872">
    <property type="term" value="F:metal ion binding"/>
    <property type="evidence" value="ECO:0007669"/>
    <property type="project" value="UniProtKB-KW"/>
</dbReference>
<evidence type="ECO:0000256" key="1">
    <source>
        <dbReference type="ARBA" id="ARBA00000077"/>
    </source>
</evidence>
<keyword evidence="6" id="KW-0255">Endonuclease</keyword>
<proteinExistence type="inferred from homology"/>
<organism evidence="9">
    <name type="scientific">hydrothermal vent metagenome</name>
    <dbReference type="NCBI Taxonomy" id="652676"/>
    <lineage>
        <taxon>unclassified sequences</taxon>
        <taxon>metagenomes</taxon>
        <taxon>ecological metagenomes</taxon>
    </lineage>
</organism>
<comment type="similarity">
    <text evidence="2">Belongs to the RNase H family.</text>
</comment>
<feature type="domain" description="RNase H type-1" evidence="8">
    <location>
        <begin position="121"/>
        <end position="267"/>
    </location>
</feature>
<keyword evidence="7" id="KW-0378">Hydrolase</keyword>